<dbReference type="EMBL" id="CP097463">
    <property type="protein sequence ID" value="WAX59215.1"/>
    <property type="molecule type" value="Genomic_DNA"/>
</dbReference>
<gene>
    <name evidence="2" type="ORF">M6B22_10740</name>
</gene>
<organism evidence="2 3">
    <name type="scientific">Jatrophihabitans cynanchi</name>
    <dbReference type="NCBI Taxonomy" id="2944128"/>
    <lineage>
        <taxon>Bacteria</taxon>
        <taxon>Bacillati</taxon>
        <taxon>Actinomycetota</taxon>
        <taxon>Actinomycetes</taxon>
        <taxon>Jatrophihabitantales</taxon>
        <taxon>Jatrophihabitantaceae</taxon>
        <taxon>Jatrophihabitans</taxon>
    </lineage>
</organism>
<name>A0ABY7K300_9ACTN</name>
<feature type="transmembrane region" description="Helical" evidence="1">
    <location>
        <begin position="239"/>
        <end position="258"/>
    </location>
</feature>
<feature type="transmembrane region" description="Helical" evidence="1">
    <location>
        <begin position="153"/>
        <end position="177"/>
    </location>
</feature>
<evidence type="ECO:0000313" key="2">
    <source>
        <dbReference type="EMBL" id="WAX59215.1"/>
    </source>
</evidence>
<dbReference type="Proteomes" id="UP001164693">
    <property type="component" value="Chromosome"/>
</dbReference>
<evidence type="ECO:0008006" key="4">
    <source>
        <dbReference type="Google" id="ProtNLM"/>
    </source>
</evidence>
<reference evidence="2" key="1">
    <citation type="submission" date="2022-05" db="EMBL/GenBank/DDBJ databases">
        <title>Jatrophihabitans sp. SB3-54 whole genome sequence.</title>
        <authorList>
            <person name="Suh M.K."/>
            <person name="Eom M.K."/>
            <person name="Kim J.S."/>
            <person name="Kim H.S."/>
            <person name="Do H.E."/>
            <person name="Shin Y.K."/>
            <person name="Lee J.-S."/>
        </authorList>
    </citation>
    <scope>NUCLEOTIDE SEQUENCE</scope>
    <source>
        <strain evidence="2">SB3-54</strain>
    </source>
</reference>
<proteinExistence type="predicted"/>
<feature type="transmembrane region" description="Helical" evidence="1">
    <location>
        <begin position="189"/>
        <end position="209"/>
    </location>
</feature>
<accession>A0ABY7K300</accession>
<protein>
    <recommendedName>
        <fullName evidence="4">DUF2029 domain-containing protein</fullName>
    </recommendedName>
</protein>
<feature type="transmembrane region" description="Helical" evidence="1">
    <location>
        <begin position="16"/>
        <end position="36"/>
    </location>
</feature>
<keyword evidence="1" id="KW-0472">Membrane</keyword>
<evidence type="ECO:0000313" key="3">
    <source>
        <dbReference type="Proteomes" id="UP001164693"/>
    </source>
</evidence>
<feature type="transmembrane region" description="Helical" evidence="1">
    <location>
        <begin position="73"/>
        <end position="98"/>
    </location>
</feature>
<keyword evidence="1" id="KW-0812">Transmembrane</keyword>
<feature type="transmembrane region" description="Helical" evidence="1">
    <location>
        <begin position="119"/>
        <end position="147"/>
    </location>
</feature>
<sequence>MTAVEGPSIVGSRRSAALVANLSFVLGIVVVLFARWGPDWPAQEYRAGFAVHNGLLAWTDQWYAGQALPGYSVLYPVFAALLGAAGTGVLATTAAAWLADRLLPRTRRGAHRAYSVAAALMLVSNLVIGQVPFLLGTAFGLAAILALDRDRAAWTLALAALCSLSSPLAGAFLLLSIPALAAAFGWRRSGLLGTALAGPLVAGVIGGAGGPFPCPWPSLLGVLAFSVLAYTLSPRENIVFRRFAVLYALVGVACFVVPNPVGGNITRLGKLVALPLACYLLTPERRRQFARLAVAGQAALLWPLIPLSTAVWHGASDPSQYAAYYRGLLSFLKTQDAADGRLEIPFTREHWESAHVAPRFPIARGWERQADLQYNRVLYRPLTASSYRTWLVQNAVALVALPAVPLDYGGTAEAHLLAHPPPYLVPVWHDAHWRVWRVAGTPSLVSGEAAVTALGPASVQLRFTRAATVLVHIRSSRLWLVTSGVACVDTTQDGWLQVHSPQAGQVTIRARLSMQLVTGRPDCRAS</sequence>
<feature type="transmembrane region" description="Helical" evidence="1">
    <location>
        <begin position="215"/>
        <end position="232"/>
    </location>
</feature>
<keyword evidence="3" id="KW-1185">Reference proteome</keyword>
<keyword evidence="1" id="KW-1133">Transmembrane helix</keyword>
<evidence type="ECO:0000256" key="1">
    <source>
        <dbReference type="SAM" id="Phobius"/>
    </source>
</evidence>
<dbReference type="RefSeq" id="WP_269445756.1">
    <property type="nucleotide sequence ID" value="NZ_CP097463.1"/>
</dbReference>